<dbReference type="eggNOG" id="COG1388">
    <property type="taxonomic scope" value="Bacteria"/>
</dbReference>
<dbReference type="SUPFAM" id="SSF54106">
    <property type="entry name" value="LysM domain"/>
    <property type="match status" value="2"/>
</dbReference>
<sequence length="253" mass="29278">MKLTFILFAFIINFFNPNFIKAEERIDSSNNQIENTTKVKSTKNEISDIKKIHIVQVGDTITSISNLYSIKKDFIIKLNNLKDENYIYVGQNLKIYDSSQESKPNKDINNKYHLVKKGESLTEISTKYALNFKELIEINNLKNPDSLEVGSKLFLSEKNLNNQEVNTSLKEEKINQFIIKESKKYGPLTTQQTELEEGSGRKFLNALNQNNKKVIISVKCSTKDLDVRIPGRKWRGWIPAKEEFEKNLINDFC</sequence>
<dbReference type="AlphaFoldDB" id="Q7V2X2"/>
<dbReference type="RefSeq" id="WP_011131967.1">
    <property type="nucleotide sequence ID" value="NC_005072.1"/>
</dbReference>
<evidence type="ECO:0000259" key="1">
    <source>
        <dbReference type="PROSITE" id="PS51782"/>
    </source>
</evidence>
<evidence type="ECO:0000313" key="2">
    <source>
        <dbReference type="EMBL" id="CAE18789.1"/>
    </source>
</evidence>
<proteinExistence type="predicted"/>
<feature type="domain" description="LysM" evidence="1">
    <location>
        <begin position="51"/>
        <end position="95"/>
    </location>
</feature>
<dbReference type="STRING" id="59919.PMM0330"/>
<reference evidence="2 3" key="1">
    <citation type="journal article" date="2003" name="Nature">
        <title>Genome divergence in two Prochlorococcus ecotypes reflects oceanic niche differentiation.</title>
        <authorList>
            <person name="Rocap G."/>
            <person name="Larimer F.W."/>
            <person name="Lamerdin J.E."/>
            <person name="Malfatti S."/>
            <person name="Chain P."/>
            <person name="Ahlgren N.A."/>
            <person name="Arellano A."/>
            <person name="Coleman M."/>
            <person name="Hauser L."/>
            <person name="Hess W.R."/>
            <person name="Johnson Z.I."/>
            <person name="Land M.L."/>
            <person name="Lindell D."/>
            <person name="Post A.F."/>
            <person name="Regala W."/>
            <person name="Shah M."/>
            <person name="Shaw S.L."/>
            <person name="Steglich C."/>
            <person name="Sullivan M.B."/>
            <person name="Ting C.S."/>
            <person name="Tolonen A."/>
            <person name="Webb E.A."/>
            <person name="Zinser E.R."/>
            <person name="Chisholm S.W."/>
        </authorList>
    </citation>
    <scope>NUCLEOTIDE SEQUENCE [LARGE SCALE GENOMIC DNA]</scope>
    <source>
        <strain evidence="3">CCMP1986 / NIES-2087 / MED4</strain>
    </source>
</reference>
<dbReference type="Pfam" id="PF01476">
    <property type="entry name" value="LysM"/>
    <property type="match status" value="2"/>
</dbReference>
<dbReference type="InterPro" id="IPR018392">
    <property type="entry name" value="LysM"/>
</dbReference>
<dbReference type="KEGG" id="pmm:PMM0330"/>
<dbReference type="Gene3D" id="3.10.350.10">
    <property type="entry name" value="LysM domain"/>
    <property type="match status" value="2"/>
</dbReference>
<dbReference type="InterPro" id="IPR036779">
    <property type="entry name" value="LysM_dom_sf"/>
</dbReference>
<dbReference type="PANTHER" id="PTHR33734:SF22">
    <property type="entry name" value="MEMBRANE-BOUND LYTIC MUREIN TRANSGLYCOSYLASE D"/>
    <property type="match status" value="1"/>
</dbReference>
<dbReference type="HOGENOM" id="CLU_1085287_0_0_3"/>
<dbReference type="PANTHER" id="PTHR33734">
    <property type="entry name" value="LYSM DOMAIN-CONTAINING GPI-ANCHORED PROTEIN 2"/>
    <property type="match status" value="1"/>
</dbReference>
<dbReference type="OrthoDB" id="9769314at2"/>
<dbReference type="EMBL" id="BX548174">
    <property type="protein sequence ID" value="CAE18789.1"/>
    <property type="molecule type" value="Genomic_DNA"/>
</dbReference>
<dbReference type="SMART" id="SM00257">
    <property type="entry name" value="LysM"/>
    <property type="match status" value="2"/>
</dbReference>
<dbReference type="Proteomes" id="UP000001026">
    <property type="component" value="Chromosome"/>
</dbReference>
<organism evidence="2 3">
    <name type="scientific">Prochlorococcus marinus subsp. pastoris (strain CCMP1986 / NIES-2087 / MED4)</name>
    <dbReference type="NCBI Taxonomy" id="59919"/>
    <lineage>
        <taxon>Bacteria</taxon>
        <taxon>Bacillati</taxon>
        <taxon>Cyanobacteriota</taxon>
        <taxon>Cyanophyceae</taxon>
        <taxon>Synechococcales</taxon>
        <taxon>Prochlorococcaceae</taxon>
        <taxon>Prochlorococcus</taxon>
    </lineage>
</organism>
<dbReference type="PROSITE" id="PS51782">
    <property type="entry name" value="LYSM"/>
    <property type="match status" value="2"/>
</dbReference>
<gene>
    <name evidence="2" type="ordered locus">PMM0330</name>
</gene>
<name>Q7V2X2_PROMP</name>
<accession>Q7V2X2</accession>
<feature type="domain" description="LysM" evidence="1">
    <location>
        <begin position="111"/>
        <end position="155"/>
    </location>
</feature>
<dbReference type="CDD" id="cd00118">
    <property type="entry name" value="LysM"/>
    <property type="match status" value="1"/>
</dbReference>
<evidence type="ECO:0000313" key="3">
    <source>
        <dbReference type="Proteomes" id="UP000001026"/>
    </source>
</evidence>
<protein>
    <submittedName>
        <fullName evidence="2">Possible LysM domain</fullName>
    </submittedName>
</protein>
<dbReference type="GO" id="GO:0008932">
    <property type="term" value="F:lytic endotransglycosylase activity"/>
    <property type="evidence" value="ECO:0007669"/>
    <property type="project" value="TreeGrafter"/>
</dbReference>